<evidence type="ECO:0000313" key="1">
    <source>
        <dbReference type="EMBL" id="NEL53858.1"/>
    </source>
</evidence>
<dbReference type="EMBL" id="JAAGWK010000010">
    <property type="protein sequence ID" value="NEL53858.1"/>
    <property type="molecule type" value="Genomic_DNA"/>
</dbReference>
<organism evidence="1 2">
    <name type="scientific">Goekera deserti</name>
    <dbReference type="NCBI Taxonomy" id="2497753"/>
    <lineage>
        <taxon>Bacteria</taxon>
        <taxon>Bacillati</taxon>
        <taxon>Actinomycetota</taxon>
        <taxon>Actinomycetes</taxon>
        <taxon>Geodermatophilales</taxon>
        <taxon>Geodermatophilaceae</taxon>
        <taxon>Goekera</taxon>
    </lineage>
</organism>
<comment type="caution">
    <text evidence="1">The sequence shown here is derived from an EMBL/GenBank/DDBJ whole genome shotgun (WGS) entry which is preliminary data.</text>
</comment>
<dbReference type="InterPro" id="IPR011335">
    <property type="entry name" value="Restrct_endonuc-II-like"/>
</dbReference>
<reference evidence="1 2" key="1">
    <citation type="submission" date="2020-02" db="EMBL/GenBank/DDBJ databases">
        <title>The whole genome sequence of CPCC 205119.</title>
        <authorList>
            <person name="Jiang Z."/>
        </authorList>
    </citation>
    <scope>NUCLEOTIDE SEQUENCE [LARGE SCALE GENOMIC DNA]</scope>
    <source>
        <strain evidence="1 2">CPCC 205119</strain>
    </source>
</reference>
<evidence type="ECO:0008006" key="3">
    <source>
        <dbReference type="Google" id="ProtNLM"/>
    </source>
</evidence>
<dbReference type="SUPFAM" id="SSF52980">
    <property type="entry name" value="Restriction endonuclease-like"/>
    <property type="match status" value="1"/>
</dbReference>
<evidence type="ECO:0000313" key="2">
    <source>
        <dbReference type="Proteomes" id="UP000470470"/>
    </source>
</evidence>
<proteinExistence type="predicted"/>
<accession>A0A7K3WBL7</accession>
<protein>
    <recommendedName>
        <fullName evidence="3">DUF559 domain-containing protein</fullName>
    </recommendedName>
</protein>
<dbReference type="Proteomes" id="UP000470470">
    <property type="component" value="Unassembled WGS sequence"/>
</dbReference>
<gene>
    <name evidence="1" type="ORF">G1H19_07580</name>
</gene>
<dbReference type="AlphaFoldDB" id="A0A7K3WBL7"/>
<dbReference type="Gene3D" id="3.40.960.10">
    <property type="entry name" value="VSR Endonuclease"/>
    <property type="match status" value="1"/>
</dbReference>
<keyword evidence="2" id="KW-1185">Reference proteome</keyword>
<name>A0A7K3WBL7_9ACTN</name>
<sequence>MRPSSLVSGPFRGTDAVHRGLLTRDQLRGRAWCRLFPDVYCDARLPATHMLLCRAGCLAVPRAVVTGRSAAVLWGVDLAGTTDTVELTVPPGSSARTLTGVRVRRARLTPEEVTRRRSLPVTTPLATAVEVARTSVDLEGAVIALDRLVVSGVVDLDAVRRAAHLTTGRGCGQLRRAADLADGLAESPQETRLRLLLGGSGLPRPVAQHRIVVAGVVLARVDFGWPERKVAVEYDGSWHAEPGQFAKDRRRLNRLTAAGWRIVFVTAADLYHPAELVARIAAALAFLP</sequence>